<evidence type="ECO:0000256" key="3">
    <source>
        <dbReference type="RuleBase" id="RU003476"/>
    </source>
</evidence>
<keyword evidence="7" id="KW-1185">Reference proteome</keyword>
<dbReference type="InterPro" id="IPR013078">
    <property type="entry name" value="His_Pase_superF_clade-1"/>
</dbReference>
<dbReference type="PRINTS" id="PR00502">
    <property type="entry name" value="NUDIXFAMILY"/>
</dbReference>
<dbReference type="SMART" id="SM00855">
    <property type="entry name" value="PGAM"/>
    <property type="match status" value="1"/>
</dbReference>
<dbReference type="RefSeq" id="WP_349805254.1">
    <property type="nucleotide sequence ID" value="NZ_JBEGDP010000022.1"/>
</dbReference>
<evidence type="ECO:0000256" key="1">
    <source>
        <dbReference type="ARBA" id="ARBA00005582"/>
    </source>
</evidence>
<dbReference type="PROSITE" id="PS51462">
    <property type="entry name" value="NUDIX"/>
    <property type="match status" value="1"/>
</dbReference>
<dbReference type="EC" id="3.6.-.-" evidence="6"/>
<name>A0ABV1P206_9ACTN</name>
<evidence type="ECO:0000256" key="2">
    <source>
        <dbReference type="ARBA" id="ARBA00022801"/>
    </source>
</evidence>
<dbReference type="InterPro" id="IPR015797">
    <property type="entry name" value="NUDIX_hydrolase-like_dom_sf"/>
</dbReference>
<dbReference type="InterPro" id="IPR000086">
    <property type="entry name" value="NUDIX_hydrolase_dom"/>
</dbReference>
<dbReference type="EMBL" id="JBEGDP010000022">
    <property type="protein sequence ID" value="MEQ7848803.1"/>
    <property type="molecule type" value="Genomic_DNA"/>
</dbReference>
<dbReference type="Proteomes" id="UP001482520">
    <property type="component" value="Unassembled WGS sequence"/>
</dbReference>
<dbReference type="CDD" id="cd03673">
    <property type="entry name" value="NUDIX_Ap6A_hydrolase"/>
    <property type="match status" value="1"/>
</dbReference>
<comment type="similarity">
    <text evidence="1 3">Belongs to the Nudix hydrolase family.</text>
</comment>
<feature type="domain" description="Nudix hydrolase" evidence="5">
    <location>
        <begin position="33"/>
        <end position="159"/>
    </location>
</feature>
<protein>
    <submittedName>
        <fullName evidence="6">NUDIX hydrolase</fullName>
        <ecNumber evidence="6">3.6.-.-</ecNumber>
    </submittedName>
</protein>
<dbReference type="PANTHER" id="PTHR21340:SF0">
    <property type="entry name" value="BIS(5'-NUCLEOSYL)-TETRAPHOSPHATASE [ASYMMETRICAL]"/>
    <property type="match status" value="1"/>
</dbReference>
<dbReference type="PROSITE" id="PS00893">
    <property type="entry name" value="NUDIX_BOX"/>
    <property type="match status" value="1"/>
</dbReference>
<reference evidence="6 7" key="1">
    <citation type="submission" date="2024-02" db="EMBL/GenBank/DDBJ databases">
        <title>Full genome sequence of Nocardioides kribbensis.</title>
        <authorList>
            <person name="Poletto B.L."/>
            <person name="Silva G."/>
            <person name="Galante D."/>
            <person name="Campos K.R."/>
            <person name="Santos M.B.N."/>
            <person name="Sacchi C.T."/>
        </authorList>
    </citation>
    <scope>NUCLEOTIDE SEQUENCE [LARGE SCALE GENOMIC DNA]</scope>
    <source>
        <strain evidence="6 7">O4R</strain>
    </source>
</reference>
<proteinExistence type="inferred from homology"/>
<dbReference type="GO" id="GO:0016787">
    <property type="term" value="F:hydrolase activity"/>
    <property type="evidence" value="ECO:0007669"/>
    <property type="project" value="UniProtKB-KW"/>
</dbReference>
<dbReference type="PANTHER" id="PTHR21340">
    <property type="entry name" value="DIADENOSINE 5,5-P1,P4-TETRAPHOSPHATE PYROPHOSPHOHYDROLASE MUTT"/>
    <property type="match status" value="1"/>
</dbReference>
<evidence type="ECO:0000256" key="4">
    <source>
        <dbReference type="SAM" id="MobiDB-lite"/>
    </source>
</evidence>
<dbReference type="CDD" id="cd07067">
    <property type="entry name" value="HP_PGM_like"/>
    <property type="match status" value="1"/>
</dbReference>
<dbReference type="Gene3D" id="3.90.79.10">
    <property type="entry name" value="Nucleoside Triphosphate Pyrophosphohydrolase"/>
    <property type="match status" value="1"/>
</dbReference>
<gene>
    <name evidence="6" type="ORF">V6R90_16085</name>
</gene>
<evidence type="ECO:0000259" key="5">
    <source>
        <dbReference type="PROSITE" id="PS51462"/>
    </source>
</evidence>
<dbReference type="InterPro" id="IPR029033">
    <property type="entry name" value="His_PPase_superfam"/>
</dbReference>
<dbReference type="InterPro" id="IPR051325">
    <property type="entry name" value="Nudix_hydrolase_domain"/>
</dbReference>
<evidence type="ECO:0000313" key="7">
    <source>
        <dbReference type="Proteomes" id="UP001482520"/>
    </source>
</evidence>
<feature type="region of interest" description="Disordered" evidence="4">
    <location>
        <begin position="1"/>
        <end position="22"/>
    </location>
</feature>
<dbReference type="Pfam" id="PF00300">
    <property type="entry name" value="His_Phos_1"/>
    <property type="match status" value="1"/>
</dbReference>
<comment type="caution">
    <text evidence="6">The sequence shown here is derived from an EMBL/GenBank/DDBJ whole genome shotgun (WGS) entry which is preliminary data.</text>
</comment>
<evidence type="ECO:0000313" key="6">
    <source>
        <dbReference type="EMBL" id="MEQ7848803.1"/>
    </source>
</evidence>
<dbReference type="SUPFAM" id="SSF55811">
    <property type="entry name" value="Nudix"/>
    <property type="match status" value="1"/>
</dbReference>
<dbReference type="InterPro" id="IPR020476">
    <property type="entry name" value="Nudix_hydrolase"/>
</dbReference>
<keyword evidence="2 3" id="KW-0378">Hydrolase</keyword>
<dbReference type="Pfam" id="PF00293">
    <property type="entry name" value="NUDIX"/>
    <property type="match status" value="1"/>
</dbReference>
<accession>A0ABV1P206</accession>
<organism evidence="6 7">
    <name type="scientific">Nocardioides kribbensis</name>
    <dbReference type="NCBI Taxonomy" id="305517"/>
    <lineage>
        <taxon>Bacteria</taxon>
        <taxon>Bacillati</taxon>
        <taxon>Actinomycetota</taxon>
        <taxon>Actinomycetes</taxon>
        <taxon>Propionibacteriales</taxon>
        <taxon>Nocardioidaceae</taxon>
        <taxon>Nocardioides</taxon>
    </lineage>
</organism>
<feature type="compositionally biased region" description="Low complexity" evidence="4">
    <location>
        <begin position="10"/>
        <end position="22"/>
    </location>
</feature>
<dbReference type="Gene3D" id="3.40.50.1240">
    <property type="entry name" value="Phosphoglycerate mutase-like"/>
    <property type="match status" value="1"/>
</dbReference>
<sequence length="318" mass="34796">MASSPPQGVRAPSGSSASSLARSLARRAEVPAGDVRAAGAVVFRPGRQVLLVHRGRYDDWSFPKGKLDRGEHETTAAVREVAEETGLHVRLGPPLRDQRYTVARGTKTVHYWAGRVVGDDDVSGYAVNDEIDAVEWVDRDEAVTRLTYDRDRATLREALGVRRRTQALVVLRHASARSRKAWRGDDRDRPLLQAGRAHALRLVPALAAYDVDRVVSSPALRCLETVAPFAETVGVGPERDDRLSEEDARGAGVRALVERLVDDGGRTRRGALLCTHRPVLPKVFAALGLPDPALDPGELIVVHLRKGRAVACERHRVL</sequence>
<dbReference type="SUPFAM" id="SSF53254">
    <property type="entry name" value="Phosphoglycerate mutase-like"/>
    <property type="match status" value="1"/>
</dbReference>
<dbReference type="InterPro" id="IPR020084">
    <property type="entry name" value="NUDIX_hydrolase_CS"/>
</dbReference>